<dbReference type="PROSITE" id="PS50231">
    <property type="entry name" value="RICIN_B_LECTIN"/>
    <property type="match status" value="1"/>
</dbReference>
<dbReference type="Proteomes" id="UP000812013">
    <property type="component" value="Unassembled WGS sequence"/>
</dbReference>
<feature type="chain" id="PRO_5047016512" description="Ricin B lectin domain-containing protein" evidence="1">
    <location>
        <begin position="28"/>
        <end position="236"/>
    </location>
</feature>
<organism evidence="3 4">
    <name type="scientific">Streptomyces bambusae</name>
    <dbReference type="NCBI Taxonomy" id="1550616"/>
    <lineage>
        <taxon>Bacteria</taxon>
        <taxon>Bacillati</taxon>
        <taxon>Actinomycetota</taxon>
        <taxon>Actinomycetes</taxon>
        <taxon>Kitasatosporales</taxon>
        <taxon>Streptomycetaceae</taxon>
        <taxon>Streptomyces</taxon>
    </lineage>
</organism>
<dbReference type="EMBL" id="WTFF01000034">
    <property type="protein sequence ID" value="MBW5481804.1"/>
    <property type="molecule type" value="Genomic_DNA"/>
</dbReference>
<dbReference type="CDD" id="cd00161">
    <property type="entry name" value="beta-trefoil_Ricin-like"/>
    <property type="match status" value="1"/>
</dbReference>
<feature type="domain" description="Ricin B lectin" evidence="2">
    <location>
        <begin position="108"/>
        <end position="232"/>
    </location>
</feature>
<accession>A0ABS6Z234</accession>
<dbReference type="InterPro" id="IPR035992">
    <property type="entry name" value="Ricin_B-like_lectins"/>
</dbReference>
<keyword evidence="1" id="KW-0732">Signal</keyword>
<protein>
    <recommendedName>
        <fullName evidence="2">Ricin B lectin domain-containing protein</fullName>
    </recommendedName>
</protein>
<proteinExistence type="predicted"/>
<evidence type="ECO:0000259" key="2">
    <source>
        <dbReference type="SMART" id="SM00458"/>
    </source>
</evidence>
<evidence type="ECO:0000256" key="1">
    <source>
        <dbReference type="SAM" id="SignalP"/>
    </source>
</evidence>
<dbReference type="SUPFAM" id="SSF50370">
    <property type="entry name" value="Ricin B-like lectins"/>
    <property type="match status" value="1"/>
</dbReference>
<name>A0ABS6Z234_9ACTN</name>
<feature type="signal peptide" evidence="1">
    <location>
        <begin position="1"/>
        <end position="27"/>
    </location>
</feature>
<reference evidence="3 4" key="1">
    <citation type="submission" date="2019-12" db="EMBL/GenBank/DDBJ databases">
        <title>Genome sequence of Streptomyces bambusae.</title>
        <authorList>
            <person name="Bansal K."/>
            <person name="Choksket S."/>
            <person name="Korpole S."/>
            <person name="Patil P.B."/>
        </authorList>
    </citation>
    <scope>NUCLEOTIDE SEQUENCE [LARGE SCALE GENOMIC DNA]</scope>
    <source>
        <strain evidence="3 4">SK60</strain>
    </source>
</reference>
<dbReference type="RefSeq" id="WP_219665743.1">
    <property type="nucleotide sequence ID" value="NZ_WTFF01000034.1"/>
</dbReference>
<keyword evidence="4" id="KW-1185">Reference proteome</keyword>
<comment type="caution">
    <text evidence="3">The sequence shown here is derived from an EMBL/GenBank/DDBJ whole genome shotgun (WGS) entry which is preliminary data.</text>
</comment>
<gene>
    <name evidence="3" type="ORF">GPJ59_07875</name>
</gene>
<dbReference type="Pfam" id="PF00652">
    <property type="entry name" value="Ricin_B_lectin"/>
    <property type="match status" value="1"/>
</dbReference>
<evidence type="ECO:0000313" key="3">
    <source>
        <dbReference type="EMBL" id="MBW5481804.1"/>
    </source>
</evidence>
<dbReference type="SMART" id="SM00458">
    <property type="entry name" value="RICIN"/>
    <property type="match status" value="1"/>
</dbReference>
<evidence type="ECO:0000313" key="4">
    <source>
        <dbReference type="Proteomes" id="UP000812013"/>
    </source>
</evidence>
<dbReference type="InterPro" id="IPR000772">
    <property type="entry name" value="Ricin_B_lectin"/>
</dbReference>
<sequence length="236" mass="24911">MKLARTFAAALMAVIAALFVMPSGATAATVAVATVPTTDKYFTGDGLGPYNLVQQIAVNSAYAQAAAEGYPASLCHITQGPTPPALVWGETYQSLVKIHCFPPPPAGSGPIVAVPNGKCVDVKDGSTKDGAIVQLYNCHGGNNQMWVLEPDKTIRSMGHCLDVQYAKTDNGSRLGLNSCHGAANQQFELLPGGKLRSVHSGKCVDVVSFFTATRLVIWDCSDARPYQNWRGSALGL</sequence>
<dbReference type="Gene3D" id="2.80.10.50">
    <property type="match status" value="2"/>
</dbReference>